<dbReference type="SUPFAM" id="SSF48452">
    <property type="entry name" value="TPR-like"/>
    <property type="match status" value="1"/>
</dbReference>
<gene>
    <name evidence="1" type="ORF">OG327_28700</name>
</gene>
<sequence>MSTRAPFLLASYSDLRTARGPLHARATADLGRRYLAGEPLPPFQVVTPGNLRRALADDLPGATRVDDPRHLPDAPRSAAWALLCTELDGWHALPTARMHTTAKVLTRLGFWAALAGLPLPPPPRPSAPAARLEHLGLVHRHGVARLVAGWPGPPTAADSRGVLTALADDRELPPAARLGAALNLLVGHARSDRSMPDVLHWRRRAEALLRDAPPSEVSPTLRSAYWRAVSFVPFLRGDHTEVRRMLDESERLAREEVREAGPSRALLARENLRLVLMTRARAASGAGDPQRAEGCFRALVRCDPLDSTSHVLLADFLVTRDRVAEALAGYRRAARLGAPWTAYARAQAARCAEAVRA</sequence>
<evidence type="ECO:0008006" key="2">
    <source>
        <dbReference type="Google" id="ProtNLM"/>
    </source>
</evidence>
<dbReference type="AlphaFoldDB" id="A0AAU2JW13"/>
<organism evidence="1">
    <name type="scientific">Streptomyces sp. NBC_00049</name>
    <dbReference type="NCBI Taxonomy" id="2903617"/>
    <lineage>
        <taxon>Bacteria</taxon>
        <taxon>Bacillati</taxon>
        <taxon>Actinomycetota</taxon>
        <taxon>Actinomycetes</taxon>
        <taxon>Kitasatosporales</taxon>
        <taxon>Streptomycetaceae</taxon>
        <taxon>Streptomyces</taxon>
    </lineage>
</organism>
<protein>
    <recommendedName>
        <fullName evidence="2">Tetratricopeptide repeat protein</fullName>
    </recommendedName>
</protein>
<accession>A0AAU2JW13</accession>
<dbReference type="Gene3D" id="1.25.40.10">
    <property type="entry name" value="Tetratricopeptide repeat domain"/>
    <property type="match status" value="1"/>
</dbReference>
<dbReference type="InterPro" id="IPR011990">
    <property type="entry name" value="TPR-like_helical_dom_sf"/>
</dbReference>
<dbReference type="EMBL" id="CP108264">
    <property type="protein sequence ID" value="WTU76990.1"/>
    <property type="molecule type" value="Genomic_DNA"/>
</dbReference>
<name>A0AAU2JW13_9ACTN</name>
<evidence type="ECO:0000313" key="1">
    <source>
        <dbReference type="EMBL" id="WTU76990.1"/>
    </source>
</evidence>
<proteinExistence type="predicted"/>
<reference evidence="1" key="1">
    <citation type="submission" date="2022-10" db="EMBL/GenBank/DDBJ databases">
        <title>The complete genomes of actinobacterial strains from the NBC collection.</title>
        <authorList>
            <person name="Joergensen T.S."/>
            <person name="Alvarez Arevalo M."/>
            <person name="Sterndorff E.B."/>
            <person name="Faurdal D."/>
            <person name="Vuksanovic O."/>
            <person name="Mourched A.-S."/>
            <person name="Charusanti P."/>
            <person name="Shaw S."/>
            <person name="Blin K."/>
            <person name="Weber T."/>
        </authorList>
    </citation>
    <scope>NUCLEOTIDE SEQUENCE</scope>
    <source>
        <strain evidence="1">NBC_00049</strain>
    </source>
</reference>